<dbReference type="SUPFAM" id="SSF52058">
    <property type="entry name" value="L domain-like"/>
    <property type="match status" value="1"/>
</dbReference>
<dbReference type="PROSITE" id="PS51450">
    <property type="entry name" value="LRR"/>
    <property type="match status" value="4"/>
</dbReference>
<dbReference type="Gene3D" id="3.80.10.10">
    <property type="entry name" value="Ribonuclease Inhibitor"/>
    <property type="match status" value="2"/>
</dbReference>
<dbReference type="KEGG" id="cvn:111127183"/>
<dbReference type="OrthoDB" id="1053178at2759"/>
<accession>A0A8B8DK38</accession>
<sequence length="356" mass="40087">MADYLSDTSSDNELNGRNAEDASYSELSTIPDSLLPRAKEIRALKLDHNDILMIPPSISLFVNLLSLDLSNNHIKHIPKELVSLRNLRTLLVKSNGMTCAAIPKDFGRLSSLEVLNCSGNIFETIPPQFTELSKLKFLYLGGNRISELPNSIRNMHRLEVLYLGGNRLTEVPAEIGQLHYLSSLTLCDNQIQSIPPTLVHLRNLQSLSLHNNQISTLPPEIVRLNLSELSLRNNPLVNKFVQDMTYEPPTLLELSGRVIKIEKVKYSKEDLPNNLRKYLSSAQRCVNSKCKGVYFTSRVEHVKFVDFCGKYRLPLLQFLCSPQCRTSPAVYHSSSDTETDEDEAVANAKLRRVLLG</sequence>
<feature type="compositionally biased region" description="Polar residues" evidence="3">
    <location>
        <begin position="1"/>
        <end position="15"/>
    </location>
</feature>
<reference evidence="5" key="1">
    <citation type="submission" date="2025-08" db="UniProtKB">
        <authorList>
            <consortium name="RefSeq"/>
        </authorList>
    </citation>
    <scope>IDENTIFICATION</scope>
    <source>
        <tissue evidence="5">Whole sample</tissue>
    </source>
</reference>
<dbReference type="InterPro" id="IPR032675">
    <property type="entry name" value="LRR_dom_sf"/>
</dbReference>
<gene>
    <name evidence="5" type="primary">LOC111127183</name>
</gene>
<proteinExistence type="predicted"/>
<organism evidence="4 5">
    <name type="scientific">Crassostrea virginica</name>
    <name type="common">Eastern oyster</name>
    <dbReference type="NCBI Taxonomy" id="6565"/>
    <lineage>
        <taxon>Eukaryota</taxon>
        <taxon>Metazoa</taxon>
        <taxon>Spiralia</taxon>
        <taxon>Lophotrochozoa</taxon>
        <taxon>Mollusca</taxon>
        <taxon>Bivalvia</taxon>
        <taxon>Autobranchia</taxon>
        <taxon>Pteriomorphia</taxon>
        <taxon>Ostreida</taxon>
        <taxon>Ostreoidea</taxon>
        <taxon>Ostreidae</taxon>
        <taxon>Crassostrea</taxon>
    </lineage>
</organism>
<keyword evidence="4" id="KW-1185">Reference proteome</keyword>
<dbReference type="Proteomes" id="UP000694844">
    <property type="component" value="Chromosome 3"/>
</dbReference>
<dbReference type="PANTHER" id="PTHR46662">
    <property type="entry name" value="DI-GLUCOSE BINDING PROTEIN WITH LEUCINE-RICH REPEAT DOMAIN-CONTAINING PROTEIN"/>
    <property type="match status" value="1"/>
</dbReference>
<dbReference type="Pfam" id="PF13855">
    <property type="entry name" value="LRR_8"/>
    <property type="match status" value="3"/>
</dbReference>
<evidence type="ECO:0000256" key="1">
    <source>
        <dbReference type="ARBA" id="ARBA00022614"/>
    </source>
</evidence>
<evidence type="ECO:0000256" key="2">
    <source>
        <dbReference type="ARBA" id="ARBA00022737"/>
    </source>
</evidence>
<dbReference type="GeneID" id="111127183"/>
<dbReference type="AlphaFoldDB" id="A0A8B8DK38"/>
<dbReference type="RefSeq" id="XP_022327964.1">
    <property type="nucleotide sequence ID" value="XM_022472256.1"/>
</dbReference>
<keyword evidence="2" id="KW-0677">Repeat</keyword>
<dbReference type="SMART" id="SM00369">
    <property type="entry name" value="LRR_TYP"/>
    <property type="match status" value="5"/>
</dbReference>
<evidence type="ECO:0000313" key="4">
    <source>
        <dbReference type="Proteomes" id="UP000694844"/>
    </source>
</evidence>
<evidence type="ECO:0000313" key="5">
    <source>
        <dbReference type="RefSeq" id="XP_022327964.1"/>
    </source>
</evidence>
<name>A0A8B8DK38_CRAVI</name>
<protein>
    <submittedName>
        <fullName evidence="5">Leucine-rich repeat-containing protein 58-like</fullName>
    </submittedName>
</protein>
<dbReference type="InterPro" id="IPR001611">
    <property type="entry name" value="Leu-rich_rpt"/>
</dbReference>
<dbReference type="PANTHER" id="PTHR46662:SF104">
    <property type="entry name" value="GPI-ANCHORED ADHESIN-LIKE PROTEIN PGA55-RELATED"/>
    <property type="match status" value="1"/>
</dbReference>
<evidence type="ECO:0000256" key="3">
    <source>
        <dbReference type="SAM" id="MobiDB-lite"/>
    </source>
</evidence>
<keyword evidence="1" id="KW-0433">Leucine-rich repeat</keyword>
<feature type="region of interest" description="Disordered" evidence="3">
    <location>
        <begin position="1"/>
        <end position="22"/>
    </location>
</feature>
<dbReference type="InterPro" id="IPR003591">
    <property type="entry name" value="Leu-rich_rpt_typical-subtyp"/>
</dbReference>